<keyword evidence="4" id="KW-1185">Reference proteome</keyword>
<evidence type="ECO:0000313" key="3">
    <source>
        <dbReference type="EMBL" id="KAJ8389371.1"/>
    </source>
</evidence>
<feature type="chain" id="PRO_5042285015" description="Secreted protein" evidence="2">
    <location>
        <begin position="27"/>
        <end position="88"/>
    </location>
</feature>
<proteinExistence type="predicted"/>
<sequence length="88" mass="9396">MGGLSEHRLAMCHICVWTLRTMGLLCWSDGCRLRAGPERRSGGASSSGSLHPTQTCHRSAAKRSGPPRGARRFTHRPAKTPAAADPGC</sequence>
<feature type="region of interest" description="Disordered" evidence="1">
    <location>
        <begin position="36"/>
        <end position="88"/>
    </location>
</feature>
<keyword evidence="2" id="KW-0732">Signal</keyword>
<name>A0AAD7RS50_9TELE</name>
<gene>
    <name evidence="3" type="ORF">AAFF_G00120790</name>
</gene>
<dbReference type="EMBL" id="JAINUG010000183">
    <property type="protein sequence ID" value="KAJ8389371.1"/>
    <property type="molecule type" value="Genomic_DNA"/>
</dbReference>
<accession>A0AAD7RS50</accession>
<organism evidence="3 4">
    <name type="scientific">Aldrovandia affinis</name>
    <dbReference type="NCBI Taxonomy" id="143900"/>
    <lineage>
        <taxon>Eukaryota</taxon>
        <taxon>Metazoa</taxon>
        <taxon>Chordata</taxon>
        <taxon>Craniata</taxon>
        <taxon>Vertebrata</taxon>
        <taxon>Euteleostomi</taxon>
        <taxon>Actinopterygii</taxon>
        <taxon>Neopterygii</taxon>
        <taxon>Teleostei</taxon>
        <taxon>Notacanthiformes</taxon>
        <taxon>Halosauridae</taxon>
        <taxon>Aldrovandia</taxon>
    </lineage>
</organism>
<dbReference type="Proteomes" id="UP001221898">
    <property type="component" value="Unassembled WGS sequence"/>
</dbReference>
<feature type="compositionally biased region" description="Basic residues" evidence="1">
    <location>
        <begin position="69"/>
        <end position="78"/>
    </location>
</feature>
<protein>
    <recommendedName>
        <fullName evidence="5">Secreted protein</fullName>
    </recommendedName>
</protein>
<evidence type="ECO:0000256" key="2">
    <source>
        <dbReference type="SAM" id="SignalP"/>
    </source>
</evidence>
<comment type="caution">
    <text evidence="3">The sequence shown here is derived from an EMBL/GenBank/DDBJ whole genome shotgun (WGS) entry which is preliminary data.</text>
</comment>
<dbReference type="AlphaFoldDB" id="A0AAD7RS50"/>
<feature type="signal peptide" evidence="2">
    <location>
        <begin position="1"/>
        <end position="26"/>
    </location>
</feature>
<evidence type="ECO:0008006" key="5">
    <source>
        <dbReference type="Google" id="ProtNLM"/>
    </source>
</evidence>
<evidence type="ECO:0000256" key="1">
    <source>
        <dbReference type="SAM" id="MobiDB-lite"/>
    </source>
</evidence>
<evidence type="ECO:0000313" key="4">
    <source>
        <dbReference type="Proteomes" id="UP001221898"/>
    </source>
</evidence>
<reference evidence="3" key="1">
    <citation type="journal article" date="2023" name="Science">
        <title>Genome structures resolve the early diversification of teleost fishes.</title>
        <authorList>
            <person name="Parey E."/>
            <person name="Louis A."/>
            <person name="Montfort J."/>
            <person name="Bouchez O."/>
            <person name="Roques C."/>
            <person name="Iampietro C."/>
            <person name="Lluch J."/>
            <person name="Castinel A."/>
            <person name="Donnadieu C."/>
            <person name="Desvignes T."/>
            <person name="Floi Bucao C."/>
            <person name="Jouanno E."/>
            <person name="Wen M."/>
            <person name="Mejri S."/>
            <person name="Dirks R."/>
            <person name="Jansen H."/>
            <person name="Henkel C."/>
            <person name="Chen W.J."/>
            <person name="Zahm M."/>
            <person name="Cabau C."/>
            <person name="Klopp C."/>
            <person name="Thompson A.W."/>
            <person name="Robinson-Rechavi M."/>
            <person name="Braasch I."/>
            <person name="Lecointre G."/>
            <person name="Bobe J."/>
            <person name="Postlethwait J.H."/>
            <person name="Berthelot C."/>
            <person name="Roest Crollius H."/>
            <person name="Guiguen Y."/>
        </authorList>
    </citation>
    <scope>NUCLEOTIDE SEQUENCE</scope>
    <source>
        <strain evidence="3">NC1722</strain>
    </source>
</reference>